<dbReference type="InterPro" id="IPR036904">
    <property type="entry name" value="NblA_sf"/>
</dbReference>
<dbReference type="RefSeq" id="WP_157816979.1">
    <property type="nucleotide sequence ID" value="NZ_CAWNNC010000009.1"/>
</dbReference>
<accession>A0A2K8T9C7</accession>
<dbReference type="EMBL" id="CP024793">
    <property type="protein sequence ID" value="AUB44806.1"/>
    <property type="molecule type" value="Genomic_DNA"/>
</dbReference>
<evidence type="ECO:0000313" key="3">
    <source>
        <dbReference type="Proteomes" id="UP000232003"/>
    </source>
</evidence>
<organism evidence="1 3">
    <name type="scientific">Nostoc flagelliforme CCNUN1</name>
    <dbReference type="NCBI Taxonomy" id="2038116"/>
    <lineage>
        <taxon>Bacteria</taxon>
        <taxon>Bacillati</taxon>
        <taxon>Cyanobacteriota</taxon>
        <taxon>Cyanophyceae</taxon>
        <taxon>Nostocales</taxon>
        <taxon>Nostocaceae</taxon>
        <taxon>Nostoc</taxon>
    </lineage>
</organism>
<dbReference type="Gene3D" id="1.10.287.670">
    <property type="entry name" value="Phycobilisome degradation protein NblA"/>
    <property type="match status" value="1"/>
</dbReference>
<geneLocation type="plasmid" evidence="3">
    <name>pnfsy08</name>
</geneLocation>
<evidence type="ECO:0000313" key="2">
    <source>
        <dbReference type="EMBL" id="AUB44806.1"/>
    </source>
</evidence>
<gene>
    <name evidence="1" type="ORF">COO91_10484</name>
    <name evidence="2" type="ORF">COO91_11053</name>
</gene>
<protein>
    <submittedName>
        <fullName evidence="1">Phycobilisome degradation protein NblA</fullName>
    </submittedName>
</protein>
<sequence>MNKFALFLVMLYKQMIAREATYQELLKHRWKIDSDAIFG</sequence>
<dbReference type="AlphaFoldDB" id="A0A2K8T9C7"/>
<name>A0A2K8T9C7_9NOSO</name>
<dbReference type="KEGG" id="nfl:COO91_11053"/>
<dbReference type="EMBL" id="CP024793">
    <property type="protein sequence ID" value="AUB44261.1"/>
    <property type="molecule type" value="Genomic_DNA"/>
</dbReference>
<proteinExistence type="predicted"/>
<dbReference type="InterPro" id="IPR007574">
    <property type="entry name" value="NblA"/>
</dbReference>
<dbReference type="Proteomes" id="UP000232003">
    <property type="component" value="Plasmid pNFSY08"/>
</dbReference>
<dbReference type="Pfam" id="PF04485">
    <property type="entry name" value="NblA"/>
    <property type="match status" value="1"/>
</dbReference>
<dbReference type="KEGG" id="nfl:COO91_10484"/>
<geneLocation type="plasmid" evidence="1">
    <name>pNFSY08</name>
</geneLocation>
<keyword evidence="1" id="KW-0614">Plasmid</keyword>
<reference evidence="1 3" key="1">
    <citation type="submission" date="2017-11" db="EMBL/GenBank/DDBJ databases">
        <title>Complete genome of a free-living desiccation-tolerant cyanobacterium and its photosynthetic adaptation to extreme terrestrial habitat.</title>
        <authorList>
            <person name="Shang J."/>
        </authorList>
    </citation>
    <scope>NUCLEOTIDE SEQUENCE [LARGE SCALE GENOMIC DNA]</scope>
    <source>
        <strain evidence="1 3">CCNUN1</strain>
        <plasmid evidence="1">pNFSY08</plasmid>
        <plasmid evidence="3">pnfsy08</plasmid>
    </source>
</reference>
<evidence type="ECO:0000313" key="1">
    <source>
        <dbReference type="EMBL" id="AUB44261.1"/>
    </source>
</evidence>
<keyword evidence="3" id="KW-1185">Reference proteome</keyword>